<dbReference type="Gene3D" id="3.20.20.70">
    <property type="entry name" value="Aldolase class I"/>
    <property type="match status" value="1"/>
</dbReference>
<comment type="pathway">
    <text evidence="1">Carbohydrate degradation; glycolysis; D-glyceraldehyde 3-phosphate and glycerone phosphate from D-glucose: step 4/4.</text>
</comment>
<organism evidence="7 8">
    <name type="scientific">Candidatus Kaiserbacteria bacterium RIFCSPHIGHO2_01_FULL_53_31</name>
    <dbReference type="NCBI Taxonomy" id="1798481"/>
    <lineage>
        <taxon>Bacteria</taxon>
        <taxon>Candidatus Kaiseribacteriota</taxon>
    </lineage>
</organism>
<evidence type="ECO:0000313" key="7">
    <source>
        <dbReference type="EMBL" id="OGG48671.1"/>
    </source>
</evidence>
<keyword evidence="4" id="KW-0324">Glycolysis</keyword>
<dbReference type="GO" id="GO:0006096">
    <property type="term" value="P:glycolytic process"/>
    <property type="evidence" value="ECO:0007669"/>
    <property type="project" value="UniProtKB-UniPathway"/>
</dbReference>
<comment type="similarity">
    <text evidence="2">Belongs to the class I fructose-bisphosphate aldolase family.</text>
</comment>
<gene>
    <name evidence="7" type="ORF">A2678_02275</name>
</gene>
<dbReference type="EC" id="4.1.2.13" evidence="3"/>
<evidence type="ECO:0000256" key="3">
    <source>
        <dbReference type="ARBA" id="ARBA00013068"/>
    </source>
</evidence>
<dbReference type="PANTHER" id="PTHR11627">
    <property type="entry name" value="FRUCTOSE-BISPHOSPHATE ALDOLASE"/>
    <property type="match status" value="1"/>
</dbReference>
<evidence type="ECO:0000256" key="5">
    <source>
        <dbReference type="ARBA" id="ARBA00023239"/>
    </source>
</evidence>
<protein>
    <recommendedName>
        <fullName evidence="3">fructose-bisphosphate aldolase</fullName>
        <ecNumber evidence="3">4.1.2.13</ecNumber>
    </recommendedName>
    <alternativeName>
        <fullName evidence="6">Fructose-bisphosphate aldolase class I</fullName>
    </alternativeName>
</protein>
<dbReference type="Pfam" id="PF00274">
    <property type="entry name" value="Glycolytic"/>
    <property type="match status" value="1"/>
</dbReference>
<dbReference type="InterPro" id="IPR000741">
    <property type="entry name" value="FBA_I"/>
</dbReference>
<dbReference type="NCBIfam" id="NF033379">
    <property type="entry name" value="FrucBisAld_I"/>
    <property type="match status" value="1"/>
</dbReference>
<dbReference type="AlphaFoldDB" id="A0A1F6CI84"/>
<dbReference type="GO" id="GO:0004332">
    <property type="term" value="F:fructose-bisphosphate aldolase activity"/>
    <property type="evidence" value="ECO:0007669"/>
    <property type="project" value="UniProtKB-EC"/>
</dbReference>
<dbReference type="UniPathway" id="UPA00109">
    <property type="reaction ID" value="UER00183"/>
</dbReference>
<accession>A0A1F6CI84</accession>
<evidence type="ECO:0000313" key="8">
    <source>
        <dbReference type="Proteomes" id="UP000178815"/>
    </source>
</evidence>
<name>A0A1F6CI84_9BACT</name>
<evidence type="ECO:0000256" key="6">
    <source>
        <dbReference type="ARBA" id="ARBA00029799"/>
    </source>
</evidence>
<dbReference type="SUPFAM" id="SSF51569">
    <property type="entry name" value="Aldolase"/>
    <property type="match status" value="1"/>
</dbReference>
<evidence type="ECO:0000256" key="1">
    <source>
        <dbReference type="ARBA" id="ARBA00004714"/>
    </source>
</evidence>
<proteinExistence type="inferred from homology"/>
<evidence type="ECO:0000256" key="4">
    <source>
        <dbReference type="ARBA" id="ARBA00023152"/>
    </source>
</evidence>
<reference evidence="7 8" key="1">
    <citation type="journal article" date="2016" name="Nat. Commun.">
        <title>Thousands of microbial genomes shed light on interconnected biogeochemical processes in an aquifer system.</title>
        <authorList>
            <person name="Anantharaman K."/>
            <person name="Brown C.T."/>
            <person name="Hug L.A."/>
            <person name="Sharon I."/>
            <person name="Castelle C.J."/>
            <person name="Probst A.J."/>
            <person name="Thomas B.C."/>
            <person name="Singh A."/>
            <person name="Wilkins M.J."/>
            <person name="Karaoz U."/>
            <person name="Brodie E.L."/>
            <person name="Williams K.H."/>
            <person name="Hubbard S.S."/>
            <person name="Banfield J.F."/>
        </authorList>
    </citation>
    <scope>NUCLEOTIDE SEQUENCE [LARGE SCALE GENOMIC DNA]</scope>
</reference>
<dbReference type="InterPro" id="IPR013785">
    <property type="entry name" value="Aldolase_TIM"/>
</dbReference>
<evidence type="ECO:0000256" key="2">
    <source>
        <dbReference type="ARBA" id="ARBA00010387"/>
    </source>
</evidence>
<dbReference type="STRING" id="1798481.A2678_02275"/>
<keyword evidence="5" id="KW-0456">Lyase</keyword>
<dbReference type="Proteomes" id="UP000178815">
    <property type="component" value="Unassembled WGS sequence"/>
</dbReference>
<comment type="caution">
    <text evidence="7">The sequence shown here is derived from an EMBL/GenBank/DDBJ whole genome shotgun (WGS) entry which is preliminary data.</text>
</comment>
<dbReference type="EMBL" id="MFKU01000010">
    <property type="protein sequence ID" value="OGG48671.1"/>
    <property type="molecule type" value="Genomic_DNA"/>
</dbReference>
<sequence>MTDLVAIARSFFAPGKGLLAADESVETATIRLASHGIQTGEEMRRQFRDLFIGAEGIEESLSGVILFTETLREKGNDKKLFTKSLTTRGIHPGVKVDLGTEPFPTSPHELITKGLFDLPERLAEYKKQGAVFTKWRAIIRIDGDTLPTAVAIYENAKRLASYAREVQMAGLVPILEPEVLLGGKHSRRRARAVIEETLGVLFSALEEQSVDRASVIVKTAMALSGSDSEKKDTPLEVAEDTIAALVASVPRQVAGIVFLSGGQTPDQATDNLSAICRLSKENGGTPWPLTFSYARALQDEALGMWKGKKENVPAARAAFLARLAKVSAAVDHS</sequence>